<evidence type="ECO:0000256" key="19">
    <source>
        <dbReference type="ARBA" id="ARBA00036481"/>
    </source>
</evidence>
<comment type="subcellular location">
    <subcellularLocation>
        <location evidence="24">Golgi apparatus</location>
        <location evidence="24">Golgi stack membrane</location>
        <topology evidence="24">Single-pass type II membrane protein</topology>
    </subcellularLocation>
    <subcellularLocation>
        <location evidence="21">Golgi apparatus</location>
        <location evidence="21">trans-Golgi network membrane</location>
        <topology evidence="21">Single-pass type II membrane protein</topology>
    </subcellularLocation>
</comment>
<comment type="similarity">
    <text evidence="3 24">Belongs to the glycosyltransferase 10 family.</text>
</comment>
<evidence type="ECO:0000256" key="6">
    <source>
        <dbReference type="ARBA" id="ARBA00022679"/>
    </source>
</evidence>
<dbReference type="InterPro" id="IPR038577">
    <property type="entry name" value="GT10-like_C_sf"/>
</dbReference>
<keyword evidence="10 24" id="KW-0333">Golgi apparatus</keyword>
<comment type="pathway">
    <text evidence="2">Glycolipid biosynthesis.</text>
</comment>
<dbReference type="OrthoDB" id="427096at2759"/>
<keyword evidence="7 24" id="KW-0812">Transmembrane</keyword>
<evidence type="ECO:0000313" key="28">
    <source>
        <dbReference type="Proteomes" id="UP000752171"/>
    </source>
</evidence>
<evidence type="ECO:0000256" key="2">
    <source>
        <dbReference type="ARBA" id="ARBA00004934"/>
    </source>
</evidence>
<evidence type="ECO:0000256" key="10">
    <source>
        <dbReference type="ARBA" id="ARBA00023034"/>
    </source>
</evidence>
<reference evidence="27 28" key="1">
    <citation type="submission" date="2021-07" db="EMBL/GenBank/DDBJ databases">
        <authorList>
            <person name="Imarazene B."/>
            <person name="Zahm M."/>
            <person name="Klopp C."/>
            <person name="Cabau C."/>
            <person name="Beille S."/>
            <person name="Jouanno E."/>
            <person name="Castinel A."/>
            <person name="Lluch J."/>
            <person name="Gil L."/>
            <person name="Kuchtly C."/>
            <person name="Lopez Roques C."/>
            <person name="Donnadieu C."/>
            <person name="Parrinello H."/>
            <person name="Journot L."/>
            <person name="Du K."/>
            <person name="Schartl M."/>
            <person name="Retaux S."/>
            <person name="Guiguen Y."/>
        </authorList>
    </citation>
    <scope>NUCLEOTIDE SEQUENCE [LARGE SCALE GENOMIC DNA]</scope>
    <source>
        <strain evidence="27">Pach_M1</strain>
        <tissue evidence="27">Testis</tissue>
    </source>
</reference>
<protein>
    <recommendedName>
        <fullName evidence="24">Fucosyltransferase</fullName>
        <ecNumber evidence="24">2.4.1.-</ecNumber>
    </recommendedName>
</protein>
<evidence type="ECO:0000256" key="20">
    <source>
        <dbReference type="ARBA" id="ARBA00036757"/>
    </source>
</evidence>
<evidence type="ECO:0000256" key="5">
    <source>
        <dbReference type="ARBA" id="ARBA00022676"/>
    </source>
</evidence>
<keyword evidence="6 24" id="KW-0808">Transferase</keyword>
<name>A0A8T2MCX9_ASTMX</name>
<evidence type="ECO:0000256" key="8">
    <source>
        <dbReference type="ARBA" id="ARBA00022968"/>
    </source>
</evidence>
<accession>A0A8T2MCX9</accession>
<comment type="catalytic activity">
    <reaction evidence="23">
        <text>an alpha-L-Fuc-(1-&gt;2)-beta-D-Gal-(1-&gt;4)-beta-D-GlcNAc derivative + GDP-beta-L-fucose = an alpha-L-Fuc-(1-&gt;2)-beta-D-Gal-(1-&gt;4)-[alpha-L-Fuc-(1-&gt;3)]-beta-D-GlcNAc derivative + GDP + H(+)</text>
        <dbReference type="Rhea" id="RHEA:77191"/>
        <dbReference type="ChEBI" id="CHEBI:15378"/>
        <dbReference type="ChEBI" id="CHEBI:57273"/>
        <dbReference type="ChEBI" id="CHEBI:58189"/>
        <dbReference type="ChEBI" id="CHEBI:133510"/>
        <dbReference type="ChEBI" id="CHEBI:195560"/>
    </reaction>
    <physiologicalReaction direction="left-to-right" evidence="23">
        <dbReference type="Rhea" id="RHEA:77192"/>
    </physiologicalReaction>
</comment>
<dbReference type="EMBL" id="JAICCE010000002">
    <property type="protein sequence ID" value="KAG9281470.1"/>
    <property type="molecule type" value="Genomic_DNA"/>
</dbReference>
<dbReference type="InterPro" id="IPR055270">
    <property type="entry name" value="Glyco_tran_10_C"/>
</dbReference>
<keyword evidence="11" id="KW-0443">Lipid metabolism</keyword>
<dbReference type="AlphaFoldDB" id="A0A8T2MCX9"/>
<gene>
    <name evidence="27" type="primary">FUT9</name>
    <name evidence="27" type="ORF">AMEX_G4323</name>
</gene>
<dbReference type="GO" id="GO:0017083">
    <property type="term" value="F:4-galactosyl-N-acetylglucosaminide 3-alpha-L-fucosyltransferase activity"/>
    <property type="evidence" value="ECO:0007669"/>
    <property type="project" value="UniProtKB-EC"/>
</dbReference>
<comment type="catalytic activity">
    <reaction evidence="18">
        <text>alpha-N-glycoloylneuraminosyl-(2-&gt;3)-beta-D-galactosyl-(1-&gt;4)-N-acetyl-beta-D-glucosaminyl-(1-&gt;3)-beta-D-galactosyl-(1-&gt;4)-N-acetyl-beta-D-glucosaminyl-(1-&gt;3)-beta-D-galactosyl-(1-&gt;4)-beta-D-glucosyl-(1&lt;-&gt;1')-ceramide + GDP-beta-L-fucose = alpha-N-glycoloylneuraminosyl-(2-&gt;3)-beta-D-galactosyl-(1-&gt;4)-N-acetyl-beta-D-glucosaminyl-(1-&gt;3)-beta-D-galactosyl-(1-&gt;4)-[alpha-L-fucosyl-(1-&gt;3)]-N-acetyl-beta-D-glucosaminyl-(1-&gt;3)-beta-D-galactosyl-(1-&gt;4)-beta-D-glucosyl-(1&lt;-&gt;1')-ceramide + GDP + H(+)</text>
        <dbReference type="Rhea" id="RHEA:48388"/>
        <dbReference type="ChEBI" id="CHEBI:15378"/>
        <dbReference type="ChEBI" id="CHEBI:57273"/>
        <dbReference type="ChEBI" id="CHEBI:58189"/>
        <dbReference type="ChEBI" id="CHEBI:90383"/>
        <dbReference type="ChEBI" id="CHEBI:90384"/>
    </reaction>
    <physiologicalReaction direction="left-to-right" evidence="18">
        <dbReference type="Rhea" id="RHEA:48389"/>
    </physiologicalReaction>
</comment>
<evidence type="ECO:0000256" key="14">
    <source>
        <dbReference type="ARBA" id="ARBA00023180"/>
    </source>
</evidence>
<evidence type="ECO:0000256" key="7">
    <source>
        <dbReference type="ARBA" id="ARBA00022692"/>
    </source>
</evidence>
<comment type="catalytic activity">
    <reaction evidence="15">
        <text>a beta-D-galactosyl-(1-&gt;4)-N-acetyl-beta-D-glucosaminyl derivative + GDP-beta-L-fucose = a beta-D-galactosyl-(1-&gt;4)-[alpha-L-fucosyl-(1-&gt;3)]-N-acetyl-beta-D-glucosaminyl derivative + GDP + H(+)</text>
        <dbReference type="Rhea" id="RHEA:14257"/>
        <dbReference type="ChEBI" id="CHEBI:15378"/>
        <dbReference type="ChEBI" id="CHEBI:57273"/>
        <dbReference type="ChEBI" id="CHEBI:58189"/>
        <dbReference type="ChEBI" id="CHEBI:133507"/>
        <dbReference type="ChEBI" id="CHEBI:137941"/>
        <dbReference type="EC" id="2.4.1.152"/>
    </reaction>
    <physiologicalReaction direction="left-to-right" evidence="15">
        <dbReference type="Rhea" id="RHEA:14258"/>
    </physiologicalReaction>
</comment>
<evidence type="ECO:0000256" key="18">
    <source>
        <dbReference type="ARBA" id="ARBA00036295"/>
    </source>
</evidence>
<dbReference type="GO" id="GO:0032580">
    <property type="term" value="C:Golgi cisterna membrane"/>
    <property type="evidence" value="ECO:0007669"/>
    <property type="project" value="UniProtKB-SubCell"/>
</dbReference>
<comment type="subunit">
    <text evidence="4">Homodimer.</text>
</comment>
<comment type="catalytic activity">
    <reaction evidence="22">
        <text>beta-D-Gal-(1-&gt;4)-beta-D-GlcNAc-(1-&gt;3)-beta-D-Gal-(1-&gt;4)-D-Glc + GDP-beta-L-fucose = beta-D-Gal-(1-&gt;4)-[alpha-L-Fuc-(1-&gt;3)]-beta-D-GlcNAc-(1-&gt;3)-beta-D-Gal-(1-&gt;4)-D-Glc + GDP + H(+)</text>
        <dbReference type="Rhea" id="RHEA:77187"/>
        <dbReference type="ChEBI" id="CHEBI:15378"/>
        <dbReference type="ChEBI" id="CHEBI:57273"/>
        <dbReference type="ChEBI" id="CHEBI:58189"/>
        <dbReference type="ChEBI" id="CHEBI:60239"/>
        <dbReference type="ChEBI" id="CHEBI:61352"/>
    </reaction>
    <physiologicalReaction direction="left-to-right" evidence="22">
        <dbReference type="Rhea" id="RHEA:77188"/>
    </physiologicalReaction>
</comment>
<dbReference type="PANTHER" id="PTHR11929:SF10">
    <property type="entry name" value="4-GALACTOSYL-N-ACETYLGLUCOSAMINIDE 3-ALPHA-L-FUCOSYLTRANSFERASE 9"/>
    <property type="match status" value="1"/>
</dbReference>
<dbReference type="EC" id="2.4.1.-" evidence="24"/>
<dbReference type="InterPro" id="IPR031481">
    <property type="entry name" value="Glyco_tran_10_N"/>
</dbReference>
<evidence type="ECO:0000256" key="24">
    <source>
        <dbReference type="RuleBase" id="RU003832"/>
    </source>
</evidence>
<keyword evidence="8" id="KW-0735">Signal-anchor</keyword>
<keyword evidence="9 24" id="KW-1133">Transmembrane helix</keyword>
<keyword evidence="12 24" id="KW-0472">Membrane</keyword>
<comment type="catalytic activity">
    <reaction evidence="19">
        <text>an N-acetyl-alpha-neuraminyl-(2-&gt;3)-beta-D-galactosyl-(1-&gt;4)-N-acetyl-beta-D-glucosaminyl derivative + GDP-beta-L-fucose = an alpha-Neu5Ac-(2-&gt;3)-beta-D-Gal-(1-&gt;4)-[alpha-L-Fuc-(1-&gt;3)]-beta-D-GlcNAc derivative + GDP + H(+)</text>
        <dbReference type="Rhea" id="RHEA:56076"/>
        <dbReference type="ChEBI" id="CHEBI:15378"/>
        <dbReference type="ChEBI" id="CHEBI:57273"/>
        <dbReference type="ChEBI" id="CHEBI:58189"/>
        <dbReference type="ChEBI" id="CHEBI:136545"/>
        <dbReference type="ChEBI" id="CHEBI:139509"/>
    </reaction>
    <physiologicalReaction direction="left-to-right" evidence="19">
        <dbReference type="Rhea" id="RHEA:56077"/>
    </physiologicalReaction>
</comment>
<evidence type="ECO:0000256" key="4">
    <source>
        <dbReference type="ARBA" id="ARBA00011738"/>
    </source>
</evidence>
<dbReference type="Pfam" id="PF17039">
    <property type="entry name" value="Glyco_tran_10_N"/>
    <property type="match status" value="1"/>
</dbReference>
<organism evidence="27 28">
    <name type="scientific">Astyanax mexicanus</name>
    <name type="common">Blind cave fish</name>
    <name type="synonym">Astyanax fasciatus mexicanus</name>
    <dbReference type="NCBI Taxonomy" id="7994"/>
    <lineage>
        <taxon>Eukaryota</taxon>
        <taxon>Metazoa</taxon>
        <taxon>Chordata</taxon>
        <taxon>Craniata</taxon>
        <taxon>Vertebrata</taxon>
        <taxon>Euteleostomi</taxon>
        <taxon>Actinopterygii</taxon>
        <taxon>Neopterygii</taxon>
        <taxon>Teleostei</taxon>
        <taxon>Ostariophysi</taxon>
        <taxon>Characiformes</taxon>
        <taxon>Characoidei</taxon>
        <taxon>Acestrorhamphidae</taxon>
        <taxon>Acestrorhamphinae</taxon>
        <taxon>Astyanax</taxon>
    </lineage>
</organism>
<dbReference type="GO" id="GO:0006629">
    <property type="term" value="P:lipid metabolic process"/>
    <property type="evidence" value="ECO:0007669"/>
    <property type="project" value="UniProtKB-KW"/>
</dbReference>
<evidence type="ECO:0000256" key="9">
    <source>
        <dbReference type="ARBA" id="ARBA00022989"/>
    </source>
</evidence>
<keyword evidence="14" id="KW-0325">Glycoprotein</keyword>
<dbReference type="Pfam" id="PF00852">
    <property type="entry name" value="Glyco_transf_10"/>
    <property type="match status" value="1"/>
</dbReference>
<dbReference type="Proteomes" id="UP000752171">
    <property type="component" value="Unassembled WGS sequence"/>
</dbReference>
<dbReference type="PANTHER" id="PTHR11929">
    <property type="entry name" value="ALPHA- 1,3 -FUCOSYLTRANSFERASE"/>
    <property type="match status" value="1"/>
</dbReference>
<evidence type="ECO:0000256" key="12">
    <source>
        <dbReference type="ARBA" id="ARBA00023136"/>
    </source>
</evidence>
<evidence type="ECO:0000256" key="11">
    <source>
        <dbReference type="ARBA" id="ARBA00023098"/>
    </source>
</evidence>
<evidence type="ECO:0000256" key="15">
    <source>
        <dbReference type="ARBA" id="ARBA00029329"/>
    </source>
</evidence>
<evidence type="ECO:0000259" key="25">
    <source>
        <dbReference type="Pfam" id="PF00852"/>
    </source>
</evidence>
<evidence type="ECO:0000256" key="13">
    <source>
        <dbReference type="ARBA" id="ARBA00023157"/>
    </source>
</evidence>
<dbReference type="InterPro" id="IPR001503">
    <property type="entry name" value="Glyco_trans_10"/>
</dbReference>
<evidence type="ECO:0000256" key="22">
    <source>
        <dbReference type="ARBA" id="ARBA00043828"/>
    </source>
</evidence>
<comment type="catalytic activity">
    <reaction evidence="16">
        <text>alpha-D-galactosyl-(1-&gt;3)-beta-D-galactosyl-(1-&gt;4)-N-acetyl-beta-D-glucosaminyl-(1-&gt;3)-beta-D-galactosyl-(1-&gt;4)-beta-D-glucosyl-(1&lt;-&gt;1')-ceramide + GDP-beta-L-fucose = a neolactoside IV(3)-alpha-Gal,III(3)-alpha-Fuc-nLc4Cer + GDP + H(+)</text>
        <dbReference type="Rhea" id="RHEA:48380"/>
        <dbReference type="ChEBI" id="CHEBI:15378"/>
        <dbReference type="ChEBI" id="CHEBI:57273"/>
        <dbReference type="ChEBI" id="CHEBI:58189"/>
        <dbReference type="ChEBI" id="CHEBI:90380"/>
        <dbReference type="ChEBI" id="CHEBI:90381"/>
    </reaction>
    <physiologicalReaction direction="left-to-right" evidence="16">
        <dbReference type="Rhea" id="RHEA:48381"/>
    </physiologicalReaction>
</comment>
<comment type="catalytic activity">
    <reaction evidence="20">
        <text>a neolactoside nLc4Cer + GDP-beta-L-fucose = a neolactoside III(3)-alpha-Fuc-nLc4Cer + GDP + H(+)</text>
        <dbReference type="Rhea" id="RHEA:48376"/>
        <dbReference type="ChEBI" id="CHEBI:15378"/>
        <dbReference type="ChEBI" id="CHEBI:57273"/>
        <dbReference type="ChEBI" id="CHEBI:58189"/>
        <dbReference type="ChEBI" id="CHEBI:90376"/>
        <dbReference type="ChEBI" id="CHEBI:90379"/>
    </reaction>
    <physiologicalReaction direction="left-to-right" evidence="20">
        <dbReference type="Rhea" id="RHEA:48377"/>
    </physiologicalReaction>
</comment>
<keyword evidence="5 24" id="KW-0328">Glycosyltransferase</keyword>
<dbReference type="Gene3D" id="3.40.50.11660">
    <property type="entry name" value="Glycosyl transferase family 10, C-terminal domain"/>
    <property type="match status" value="1"/>
</dbReference>
<dbReference type="SUPFAM" id="SSF53756">
    <property type="entry name" value="UDP-Glycosyltransferase/glycogen phosphorylase"/>
    <property type="match status" value="1"/>
</dbReference>
<comment type="catalytic activity">
    <reaction evidence="17">
        <text>an alpha-Neu5Ac-(2-&gt;3)-beta-D-Gal-(1-&gt;4)-beta-D-GlcNAc-(1-&gt;3)-beta-D-Gal-(1-&gt;4)-beta-D-GlcNAc derivative + GDP-beta-L-fucose = an alpha-Neu5Ac-(2-&gt;3)-beta-D-Gal-(1-&gt;4)-beta-D-GlcNAc-(1-&gt;3)-beta-D-Gal-(1-&gt;4)-[alpha-L-Fuc-(1-&gt;3)]-beta-D-GlcNAc derivative + GDP + H(+)</text>
        <dbReference type="Rhea" id="RHEA:68044"/>
        <dbReference type="ChEBI" id="CHEBI:15378"/>
        <dbReference type="ChEBI" id="CHEBI:57273"/>
        <dbReference type="ChEBI" id="CHEBI:58189"/>
        <dbReference type="ChEBI" id="CHEBI:145343"/>
        <dbReference type="ChEBI" id="CHEBI:176900"/>
    </reaction>
    <physiologicalReaction direction="left-to-right" evidence="17">
        <dbReference type="Rhea" id="RHEA:68045"/>
    </physiologicalReaction>
</comment>
<evidence type="ECO:0000256" key="17">
    <source>
        <dbReference type="ARBA" id="ARBA00036234"/>
    </source>
</evidence>
<feature type="domain" description="Fucosyltransferase C-terminal" evidence="25">
    <location>
        <begin position="220"/>
        <end position="393"/>
    </location>
</feature>
<feature type="transmembrane region" description="Helical" evidence="24">
    <location>
        <begin position="12"/>
        <end position="31"/>
    </location>
</feature>
<comment type="caution">
    <text evidence="27">The sequence shown here is derived from an EMBL/GenBank/DDBJ whole genome shotgun (WGS) entry which is preliminary data.</text>
</comment>
<keyword evidence="13" id="KW-1015">Disulfide bond</keyword>
<proteinExistence type="inferred from homology"/>
<dbReference type="FunFam" id="3.40.50.11660:FF:000001">
    <property type="entry name" value="alpha-(1,3)-fucosyltransferase 9"/>
    <property type="match status" value="1"/>
</dbReference>
<evidence type="ECO:0000259" key="26">
    <source>
        <dbReference type="Pfam" id="PF17039"/>
    </source>
</evidence>
<evidence type="ECO:0000256" key="23">
    <source>
        <dbReference type="ARBA" id="ARBA00043838"/>
    </source>
</evidence>
<evidence type="ECO:0000256" key="3">
    <source>
        <dbReference type="ARBA" id="ARBA00008919"/>
    </source>
</evidence>
<evidence type="ECO:0000256" key="1">
    <source>
        <dbReference type="ARBA" id="ARBA00004922"/>
    </source>
</evidence>
<sequence length="399" mass="46576">MIPKTTLGPFQNLLRILLLLLCFVGIFIVYYNPTVSWLTCTKVAAVPVHEVCTDACLNVLQTEDLERLNLTSALNCTSERNQLSPKEAAVVEENASSPNTIVLVWPWPFGFRFNSESCGPTYGITGCHLTDDRSAYGRAHAVMFHHRDIYRDVSSLLVMERPPLQRWVWMNMESPDFSASVPSMDNLFNLTSSYRRDSDIWVPYGQLVGISEEDEPFQIPNKDKLVCWIVSHWENRLWRVKYFTEFSQHIKVEGYGNHFGRHVDDNNYFSVISSCKFYLSFENSIHKDYITEKVFNPLKFGAVPVVIGPPRENYEEYLPADSFIHIHDFKTSKELAEHLKLVDQNQEMYERYFTWRKHFVPKTSIFGLEHACRICDHIRRNKVYSVFKNLNKWYWGKLA</sequence>
<evidence type="ECO:0000313" key="27">
    <source>
        <dbReference type="EMBL" id="KAG9281470.1"/>
    </source>
</evidence>
<evidence type="ECO:0000256" key="16">
    <source>
        <dbReference type="ARBA" id="ARBA00036053"/>
    </source>
</evidence>
<evidence type="ECO:0000256" key="21">
    <source>
        <dbReference type="ARBA" id="ARBA00037848"/>
    </source>
</evidence>
<comment type="pathway">
    <text evidence="1">Protein modification; protein glycosylation.</text>
</comment>
<feature type="domain" description="Fucosyltransferase N-terminal" evidence="26">
    <location>
        <begin position="99"/>
        <end position="205"/>
    </location>
</feature>